<dbReference type="SUPFAM" id="SSF49503">
    <property type="entry name" value="Cupredoxins"/>
    <property type="match status" value="3"/>
</dbReference>
<dbReference type="PANTHER" id="PTHR11709">
    <property type="entry name" value="MULTI-COPPER OXIDASE"/>
    <property type="match status" value="1"/>
</dbReference>
<dbReference type="Gene3D" id="2.60.40.420">
    <property type="entry name" value="Cupredoxins - blue copper proteins"/>
    <property type="match status" value="3"/>
</dbReference>
<dbReference type="PROSITE" id="PS00079">
    <property type="entry name" value="MULTICOPPER_OXIDASE1"/>
    <property type="match status" value="1"/>
</dbReference>
<evidence type="ECO:0000313" key="8">
    <source>
        <dbReference type="Proteomes" id="UP000642488"/>
    </source>
</evidence>
<dbReference type="PANTHER" id="PTHR11709:SF2">
    <property type="entry name" value="MULTICOPPER OXIDASE LPR1"/>
    <property type="match status" value="1"/>
</dbReference>
<dbReference type="InterPro" id="IPR011706">
    <property type="entry name" value="Cu-oxidase_C"/>
</dbReference>
<dbReference type="Proteomes" id="UP000642488">
    <property type="component" value="Unassembled WGS sequence"/>
</dbReference>
<dbReference type="AlphaFoldDB" id="A0A934MBW3"/>
<dbReference type="Pfam" id="PF00394">
    <property type="entry name" value="Cu-oxidase"/>
    <property type="match status" value="1"/>
</dbReference>
<evidence type="ECO:0000256" key="3">
    <source>
        <dbReference type="SAM" id="SignalP"/>
    </source>
</evidence>
<keyword evidence="1" id="KW-0479">Metal-binding</keyword>
<feature type="domain" description="Plastocyanin-like" evidence="6">
    <location>
        <begin position="46"/>
        <end position="160"/>
    </location>
</feature>
<dbReference type="GO" id="GO:0005507">
    <property type="term" value="F:copper ion binding"/>
    <property type="evidence" value="ECO:0007669"/>
    <property type="project" value="InterPro"/>
</dbReference>
<dbReference type="GO" id="GO:0016491">
    <property type="term" value="F:oxidoreductase activity"/>
    <property type="evidence" value="ECO:0007669"/>
    <property type="project" value="UniProtKB-KW"/>
</dbReference>
<dbReference type="InterPro" id="IPR011707">
    <property type="entry name" value="Cu-oxidase-like_N"/>
</dbReference>
<feature type="domain" description="Plastocyanin-like" evidence="4">
    <location>
        <begin position="172"/>
        <end position="283"/>
    </location>
</feature>
<dbReference type="PROSITE" id="PS00080">
    <property type="entry name" value="MULTICOPPER_OXIDASE2"/>
    <property type="match status" value="1"/>
</dbReference>
<keyword evidence="2" id="KW-0560">Oxidoreductase</keyword>
<proteinExistence type="predicted"/>
<organism evidence="7 8">
    <name type="scientific">Palleronia pontilimi</name>
    <dbReference type="NCBI Taxonomy" id="1964209"/>
    <lineage>
        <taxon>Bacteria</taxon>
        <taxon>Pseudomonadati</taxon>
        <taxon>Pseudomonadota</taxon>
        <taxon>Alphaproteobacteria</taxon>
        <taxon>Rhodobacterales</taxon>
        <taxon>Roseobacteraceae</taxon>
        <taxon>Palleronia</taxon>
    </lineage>
</organism>
<dbReference type="InterPro" id="IPR002355">
    <property type="entry name" value="Cu_oxidase_Cu_BS"/>
</dbReference>
<evidence type="ECO:0000259" key="4">
    <source>
        <dbReference type="Pfam" id="PF00394"/>
    </source>
</evidence>
<dbReference type="EMBL" id="JAEKPD010000004">
    <property type="protein sequence ID" value="MBJ3762123.1"/>
    <property type="molecule type" value="Genomic_DNA"/>
</dbReference>
<dbReference type="PROSITE" id="PS51318">
    <property type="entry name" value="TAT"/>
    <property type="match status" value="1"/>
</dbReference>
<gene>
    <name evidence="7" type="ORF">ILP92_05120</name>
</gene>
<dbReference type="InterPro" id="IPR045087">
    <property type="entry name" value="Cu-oxidase_fam"/>
</dbReference>
<dbReference type="InterPro" id="IPR033138">
    <property type="entry name" value="Cu_oxidase_CS"/>
</dbReference>
<keyword evidence="8" id="KW-1185">Reference proteome</keyword>
<feature type="domain" description="Plastocyanin-like" evidence="5">
    <location>
        <begin position="372"/>
        <end position="475"/>
    </location>
</feature>
<evidence type="ECO:0000313" key="7">
    <source>
        <dbReference type="EMBL" id="MBJ3762123.1"/>
    </source>
</evidence>
<comment type="caution">
    <text evidence="7">The sequence shown here is derived from an EMBL/GenBank/DDBJ whole genome shotgun (WGS) entry which is preliminary data.</text>
</comment>
<evidence type="ECO:0000259" key="5">
    <source>
        <dbReference type="Pfam" id="PF07731"/>
    </source>
</evidence>
<sequence length="476" mass="50931">MTFSLPMTRRGVLAGGAALAASLTRPATARAATPSILRAVPSTAQLAPDGYPATPVWSYATDGAGIVPGPELRVKAGDRITRRLVNDLPQSTAVHWHGIRIDNAMDGAAPLTQAPVPPGKTFDYDFVAPDPGTYWYHSHDRGYEQVARGLAGPLIVEDRTPWLGEDGAATREMTLVLDDWLLNADAALVENFDSLHAASHAGRLGNTVTVNGTAYPDLPLRPGERVRLRLINTATARVMPISFGGLRARLIALDGHPVAPRAVDTVLLGPAQRADVVIDAASAQDARGSLLLDPGNGGAVEVAGFPNQGDPMAGTQDDVRPLPAWGNLPTPDLADPQRETLLMEGGAMRGFSEATYDGETLGFRELASRGMVWAFNGIAHGMDAPMFRAPRGRTVHLSMTNRTAFAHAIHLHGHHFRIESKTATAETHGDIRDTALVGPDETLEVAFVADNPGRWMIHCHMLEHQQSGMMGWFDVA</sequence>
<dbReference type="RefSeq" id="WP_198915302.1">
    <property type="nucleotide sequence ID" value="NZ_JAEKPD010000004.1"/>
</dbReference>
<protein>
    <submittedName>
        <fullName evidence="7">Multicopper oxidase family protein</fullName>
    </submittedName>
</protein>
<keyword evidence="3" id="KW-0732">Signal</keyword>
<dbReference type="Pfam" id="PF07732">
    <property type="entry name" value="Cu-oxidase_3"/>
    <property type="match status" value="1"/>
</dbReference>
<name>A0A934MBW3_9RHOB</name>
<dbReference type="InterPro" id="IPR006311">
    <property type="entry name" value="TAT_signal"/>
</dbReference>
<dbReference type="CDD" id="cd13861">
    <property type="entry name" value="CuRO_1_CumA_like"/>
    <property type="match status" value="1"/>
</dbReference>
<reference evidence="7" key="1">
    <citation type="submission" date="2020-12" db="EMBL/GenBank/DDBJ databases">
        <title>Bacterial taxonomy.</title>
        <authorList>
            <person name="Pan X."/>
        </authorList>
    </citation>
    <scope>NUCLEOTIDE SEQUENCE</scope>
    <source>
        <strain evidence="7">KCTC 52957</strain>
    </source>
</reference>
<evidence type="ECO:0000256" key="1">
    <source>
        <dbReference type="ARBA" id="ARBA00022723"/>
    </source>
</evidence>
<evidence type="ECO:0000256" key="2">
    <source>
        <dbReference type="ARBA" id="ARBA00023002"/>
    </source>
</evidence>
<dbReference type="InterPro" id="IPR008972">
    <property type="entry name" value="Cupredoxin"/>
</dbReference>
<dbReference type="InterPro" id="IPR001117">
    <property type="entry name" value="Cu-oxidase_2nd"/>
</dbReference>
<accession>A0A934MBW3</accession>
<evidence type="ECO:0000259" key="6">
    <source>
        <dbReference type="Pfam" id="PF07732"/>
    </source>
</evidence>
<dbReference type="Pfam" id="PF07731">
    <property type="entry name" value="Cu-oxidase_2"/>
    <property type="match status" value="1"/>
</dbReference>
<feature type="chain" id="PRO_5037542208" evidence="3">
    <location>
        <begin position="32"/>
        <end position="476"/>
    </location>
</feature>
<feature type="signal peptide" evidence="3">
    <location>
        <begin position="1"/>
        <end position="31"/>
    </location>
</feature>